<comment type="similarity">
    <text evidence="8 9">Belongs to the TrpA family.</text>
</comment>
<accession>A0A3D8I4H8</accession>
<dbReference type="HAMAP" id="MF_00131">
    <property type="entry name" value="Trp_synth_alpha"/>
    <property type="match status" value="1"/>
</dbReference>
<evidence type="ECO:0000256" key="9">
    <source>
        <dbReference type="RuleBase" id="RU003662"/>
    </source>
</evidence>
<dbReference type="Pfam" id="PF00290">
    <property type="entry name" value="Trp_syntA"/>
    <property type="match status" value="1"/>
</dbReference>
<keyword evidence="3 8" id="KW-0028">Amino-acid biosynthesis</keyword>
<sequence>MEKQHKTQLMGHIVAGYPHFELSLNAALGIAKAGASYLEVQFPFSDPNADGIVIEEACNKSIEEGFSVAKGFELLSALSTHFREDSLPTKLIIMTYGNIIFRYGVESFVKKAKECGVWGLIVPDLPIESDESLRVLAKKHKLAIISLITPNTPPKRMTKLAKISDEIVYVVARAGITGDKTHLNTALFEYIECVKKHCQKPIALGFGINSYEQVALLEGKVDIVVAGSYFVRYISTLAAQANLTPQDYAQKLQAYTQALMGWEQEKQADS</sequence>
<dbReference type="CDD" id="cd04724">
    <property type="entry name" value="Tryptophan_synthase_alpha"/>
    <property type="match status" value="1"/>
</dbReference>
<dbReference type="EC" id="4.2.1.20" evidence="8"/>
<dbReference type="Proteomes" id="UP000256599">
    <property type="component" value="Unassembled WGS sequence"/>
</dbReference>
<comment type="pathway">
    <text evidence="1 8">Amino-acid biosynthesis; L-tryptophan biosynthesis; L-tryptophan from chorismate: step 5/5.</text>
</comment>
<comment type="function">
    <text evidence="8">The alpha subunit is responsible for the aldol cleavage of indoleglycerol phosphate to indole and glyceraldehyde 3-phosphate.</text>
</comment>
<evidence type="ECO:0000313" key="11">
    <source>
        <dbReference type="Proteomes" id="UP000256599"/>
    </source>
</evidence>
<proteinExistence type="inferred from homology"/>
<organism evidence="10 11">
    <name type="scientific">Helicobacter marmotae</name>
    <dbReference type="NCBI Taxonomy" id="152490"/>
    <lineage>
        <taxon>Bacteria</taxon>
        <taxon>Pseudomonadati</taxon>
        <taxon>Campylobacterota</taxon>
        <taxon>Epsilonproteobacteria</taxon>
        <taxon>Campylobacterales</taxon>
        <taxon>Helicobacteraceae</taxon>
        <taxon>Helicobacter</taxon>
    </lineage>
</organism>
<dbReference type="Gene3D" id="3.20.20.70">
    <property type="entry name" value="Aldolase class I"/>
    <property type="match status" value="1"/>
</dbReference>
<keyword evidence="6 8" id="KW-0456">Lyase</keyword>
<comment type="subunit">
    <text evidence="2 8">Tetramer of two alpha and two beta chains.</text>
</comment>
<dbReference type="GO" id="GO:0004834">
    <property type="term" value="F:tryptophan synthase activity"/>
    <property type="evidence" value="ECO:0007669"/>
    <property type="project" value="UniProtKB-UniRule"/>
</dbReference>
<evidence type="ECO:0000256" key="1">
    <source>
        <dbReference type="ARBA" id="ARBA00004733"/>
    </source>
</evidence>
<evidence type="ECO:0000256" key="7">
    <source>
        <dbReference type="ARBA" id="ARBA00049047"/>
    </source>
</evidence>
<evidence type="ECO:0000256" key="2">
    <source>
        <dbReference type="ARBA" id="ARBA00011270"/>
    </source>
</evidence>
<comment type="catalytic activity">
    <reaction evidence="7 8">
        <text>(1S,2R)-1-C-(indol-3-yl)glycerol 3-phosphate + L-serine = D-glyceraldehyde 3-phosphate + L-tryptophan + H2O</text>
        <dbReference type="Rhea" id="RHEA:10532"/>
        <dbReference type="ChEBI" id="CHEBI:15377"/>
        <dbReference type="ChEBI" id="CHEBI:33384"/>
        <dbReference type="ChEBI" id="CHEBI:57912"/>
        <dbReference type="ChEBI" id="CHEBI:58866"/>
        <dbReference type="ChEBI" id="CHEBI:59776"/>
        <dbReference type="EC" id="4.2.1.20"/>
    </reaction>
</comment>
<feature type="active site" description="Proton acceptor" evidence="8">
    <location>
        <position position="39"/>
    </location>
</feature>
<evidence type="ECO:0000256" key="6">
    <source>
        <dbReference type="ARBA" id="ARBA00023239"/>
    </source>
</evidence>
<evidence type="ECO:0000256" key="4">
    <source>
        <dbReference type="ARBA" id="ARBA00022822"/>
    </source>
</evidence>
<dbReference type="AlphaFoldDB" id="A0A3D8I4H8"/>
<reference evidence="10 11" key="1">
    <citation type="submission" date="2018-04" db="EMBL/GenBank/DDBJ databases">
        <title>Novel Campyloabacter and Helicobacter Species and Strains.</title>
        <authorList>
            <person name="Mannion A.J."/>
            <person name="Shen Z."/>
            <person name="Fox J.G."/>
        </authorList>
    </citation>
    <scope>NUCLEOTIDE SEQUENCE [LARGE SCALE GENOMIC DNA]</scope>
    <source>
        <strain evidence="10 11">MIT 98-6070</strain>
    </source>
</reference>
<dbReference type="OrthoDB" id="9804578at2"/>
<name>A0A3D8I4H8_9HELI</name>
<evidence type="ECO:0000256" key="3">
    <source>
        <dbReference type="ARBA" id="ARBA00022605"/>
    </source>
</evidence>
<dbReference type="InterPro" id="IPR002028">
    <property type="entry name" value="Trp_synthase_suA"/>
</dbReference>
<gene>
    <name evidence="8" type="primary">trpA</name>
    <name evidence="10" type="ORF">CQA63_04725</name>
</gene>
<evidence type="ECO:0000256" key="5">
    <source>
        <dbReference type="ARBA" id="ARBA00023141"/>
    </source>
</evidence>
<protein>
    <recommendedName>
        <fullName evidence="8">Tryptophan synthase alpha chain</fullName>
        <ecNumber evidence="8">4.2.1.20</ecNumber>
    </recommendedName>
</protein>
<keyword evidence="5 8" id="KW-0057">Aromatic amino acid biosynthesis</keyword>
<dbReference type="SUPFAM" id="SSF51366">
    <property type="entry name" value="Ribulose-phoshate binding barrel"/>
    <property type="match status" value="1"/>
</dbReference>
<dbReference type="EMBL" id="NXLR01000006">
    <property type="protein sequence ID" value="RDU60060.1"/>
    <property type="molecule type" value="Genomic_DNA"/>
</dbReference>
<keyword evidence="11" id="KW-1185">Reference proteome</keyword>
<dbReference type="GO" id="GO:0005829">
    <property type="term" value="C:cytosol"/>
    <property type="evidence" value="ECO:0007669"/>
    <property type="project" value="TreeGrafter"/>
</dbReference>
<dbReference type="InterPro" id="IPR011060">
    <property type="entry name" value="RibuloseP-bd_barrel"/>
</dbReference>
<dbReference type="PANTHER" id="PTHR43406:SF1">
    <property type="entry name" value="TRYPTOPHAN SYNTHASE ALPHA CHAIN, CHLOROPLASTIC"/>
    <property type="match status" value="1"/>
</dbReference>
<keyword evidence="4 8" id="KW-0822">Tryptophan biosynthesis</keyword>
<evidence type="ECO:0000313" key="10">
    <source>
        <dbReference type="EMBL" id="RDU60060.1"/>
    </source>
</evidence>
<dbReference type="UniPathway" id="UPA00035">
    <property type="reaction ID" value="UER00044"/>
</dbReference>
<dbReference type="PANTHER" id="PTHR43406">
    <property type="entry name" value="TRYPTOPHAN SYNTHASE, ALPHA CHAIN"/>
    <property type="match status" value="1"/>
</dbReference>
<evidence type="ECO:0000256" key="8">
    <source>
        <dbReference type="HAMAP-Rule" id="MF_00131"/>
    </source>
</evidence>
<feature type="active site" description="Proton acceptor" evidence="8">
    <location>
        <position position="50"/>
    </location>
</feature>
<dbReference type="NCBIfam" id="TIGR00262">
    <property type="entry name" value="trpA"/>
    <property type="match status" value="1"/>
</dbReference>
<comment type="caution">
    <text evidence="10">The sequence shown here is derived from an EMBL/GenBank/DDBJ whole genome shotgun (WGS) entry which is preliminary data.</text>
</comment>
<dbReference type="InterPro" id="IPR013785">
    <property type="entry name" value="Aldolase_TIM"/>
</dbReference>